<feature type="compositionally biased region" description="Basic residues" evidence="1">
    <location>
        <begin position="41"/>
        <end position="50"/>
    </location>
</feature>
<feature type="compositionally biased region" description="Low complexity" evidence="1">
    <location>
        <begin position="226"/>
        <end position="236"/>
    </location>
</feature>
<evidence type="ECO:0000313" key="2">
    <source>
        <dbReference type="EMBL" id="CAA9270088.1"/>
    </source>
</evidence>
<feature type="compositionally biased region" description="Basic residues" evidence="1">
    <location>
        <begin position="58"/>
        <end position="93"/>
    </location>
</feature>
<feature type="compositionally biased region" description="Basic residues" evidence="1">
    <location>
        <begin position="166"/>
        <end position="181"/>
    </location>
</feature>
<evidence type="ECO:0000256" key="1">
    <source>
        <dbReference type="SAM" id="MobiDB-lite"/>
    </source>
</evidence>
<feature type="non-terminal residue" evidence="2">
    <location>
        <position position="530"/>
    </location>
</feature>
<accession>A0A6J4J4G5</accession>
<feature type="compositionally biased region" description="Basic residues" evidence="1">
    <location>
        <begin position="513"/>
        <end position="530"/>
    </location>
</feature>
<organism evidence="2">
    <name type="scientific">uncultured Acidimicrobiales bacterium</name>
    <dbReference type="NCBI Taxonomy" id="310071"/>
    <lineage>
        <taxon>Bacteria</taxon>
        <taxon>Bacillati</taxon>
        <taxon>Actinomycetota</taxon>
        <taxon>Acidimicrobiia</taxon>
        <taxon>Acidimicrobiales</taxon>
        <taxon>environmental samples</taxon>
    </lineage>
</organism>
<protein>
    <submittedName>
        <fullName evidence="2">Uncharacterized protein</fullName>
    </submittedName>
</protein>
<feature type="region of interest" description="Disordered" evidence="1">
    <location>
        <begin position="1"/>
        <end position="132"/>
    </location>
</feature>
<sequence>AIADRHRPSRGALGPADPASPQPVVRVELHRRAVQGLRRCAGARRRRHRAVGHDRRPAHPRQRDRRRAPPRPRPGRHVRRLRAGRRPSIRRPGRSAGPRGGRRPARAHGTGRPRLRLAGSGREAASVPVLHRGGGRCRRRAAGVPAASGFASGVGGGRRGGGRSGCGRRRRRSHAGRRATPRTRCGVGAGSRAARLGGGGRCARLDDVTDGSARGSGPVAAGGGAARPRGSAQLRRPGGGRPSGRARPVTGSGGAAGEAGRAPPVRGDPAGHPHGDAAPPSARLRAATRHAMGADGPAPRALPHLASGLAGHRPLADHQGAPDGRPGTGCRGRVRGRVAGHDPPHLPGRGGGPPRRTRRHRRPVPGGRPPGPAGRGADGARCAAPPAPRRARRAPGHGRHGRCGGRGALLSRDGAASRPAARRAGGAGGGRVGGDHDRAPTAQPGAAHHGPDRADDVPAPGSPATGRHGRAGPPAAGPSRLGWQRRRAAGDGVPRGGAAPPRRPRARLGPPSRGHRRGKGRRRPVRGGQV</sequence>
<gene>
    <name evidence="2" type="ORF">AVDCRST_MAG50-3309</name>
</gene>
<feature type="compositionally biased region" description="Low complexity" evidence="1">
    <location>
        <begin position="463"/>
        <end position="478"/>
    </location>
</feature>
<dbReference type="AlphaFoldDB" id="A0A6J4J4G5"/>
<name>A0A6J4J4G5_9ACTN</name>
<feature type="compositionally biased region" description="Low complexity" evidence="1">
    <location>
        <begin position="258"/>
        <end position="268"/>
    </location>
</feature>
<dbReference type="EMBL" id="CADCTF010000160">
    <property type="protein sequence ID" value="CAA9270088.1"/>
    <property type="molecule type" value="Genomic_DNA"/>
</dbReference>
<proteinExistence type="predicted"/>
<feature type="compositionally biased region" description="Low complexity" evidence="1">
    <location>
        <begin position="490"/>
        <end position="500"/>
    </location>
</feature>
<feature type="non-terminal residue" evidence="2">
    <location>
        <position position="1"/>
    </location>
</feature>
<feature type="compositionally biased region" description="Low complexity" evidence="1">
    <location>
        <begin position="412"/>
        <end position="424"/>
    </location>
</feature>
<feature type="compositionally biased region" description="Basic residues" evidence="1">
    <location>
        <begin position="100"/>
        <end position="115"/>
    </location>
</feature>
<feature type="compositionally biased region" description="Basic residues" evidence="1">
    <location>
        <begin position="389"/>
        <end position="403"/>
    </location>
</feature>
<reference evidence="2" key="1">
    <citation type="submission" date="2020-02" db="EMBL/GenBank/DDBJ databases">
        <authorList>
            <person name="Meier V. D."/>
        </authorList>
    </citation>
    <scope>NUCLEOTIDE SEQUENCE</scope>
    <source>
        <strain evidence="2">AVDCRST_MAG50</strain>
    </source>
</reference>
<feature type="compositionally biased region" description="Gly residues" evidence="1">
    <location>
        <begin position="152"/>
        <end position="165"/>
    </location>
</feature>
<feature type="region of interest" description="Disordered" evidence="1">
    <location>
        <begin position="145"/>
        <end position="530"/>
    </location>
</feature>